<comment type="caution">
    <text evidence="2">The sequence shown here is derived from an EMBL/GenBank/DDBJ whole genome shotgun (WGS) entry which is preliminary data.</text>
</comment>
<dbReference type="InterPro" id="IPR010657">
    <property type="entry name" value="ImpA_N"/>
</dbReference>
<dbReference type="NCBIfam" id="TIGR03362">
    <property type="entry name" value="VI_chp_7"/>
    <property type="match status" value="1"/>
</dbReference>
<dbReference type="AlphaFoldDB" id="A0A7Y1QLZ6"/>
<reference evidence="2 3" key="1">
    <citation type="journal article" date="2020" name="Front. Microbiol.">
        <title>Genetic Organization of the aprX-lipA2 Operon Affects the Proteolytic Potential of Pseudomonas Species in Milk.</title>
        <authorList>
            <person name="Maier C."/>
            <person name="Huptas C."/>
            <person name="von Neubeck M."/>
            <person name="Scherer S."/>
            <person name="Wenning M."/>
            <person name="Lucking G."/>
        </authorList>
    </citation>
    <scope>NUCLEOTIDE SEQUENCE [LARGE SCALE GENOMIC DNA]</scope>
    <source>
        <strain evidence="2 3">G4779</strain>
    </source>
</reference>
<accession>A0A7Y1QLZ6</accession>
<dbReference type="InterPro" id="IPR017739">
    <property type="entry name" value="T6SS-assoc_VCA0119"/>
</dbReference>
<dbReference type="EMBL" id="JAAQYP010000019">
    <property type="protein sequence ID" value="NNA96304.1"/>
    <property type="molecule type" value="Genomic_DNA"/>
</dbReference>
<dbReference type="RefSeq" id="WP_076963300.1">
    <property type="nucleotide sequence ID" value="NZ_CBCRYT010000013.1"/>
</dbReference>
<dbReference type="Pfam" id="PF06812">
    <property type="entry name" value="ImpA_N"/>
    <property type="match status" value="1"/>
</dbReference>
<sequence length="517" mass="58393">MVYPDKLSAYYLELAQSPISAGGFAGEDIRFSAGYEALENELDKARSIHGNSQPDWQGVRDKSEALLRHESKDLRVVAWLTWALYQRESFPGLLAGLGMLRELCEHHWATVHPIKLRTRIAAFAWLVQRIEPALAQSFALKDQRSLFQGMAGHLARLDELWVGHLGDDAPLLLAVRRQLEDKLQQALESDPPPSGVSGVLAQVKQVATQLLAPEPVVNNEKDVHKLLRTLQDNARPLCAWWLRQNTTDLRALRLNRTLTWLGITALPDSNSEQITPLRGLAPDKLKRYQERFAQGHYADLLLELEASLASAPFWFDGVRMVWECLQALQAELAMVEVEIQFALLLQRLPGVAQLRFHDGAPFADAATRGWIDTQVSHHLQIRVPVSTRASAGPAPWEEALQAIAPLLRKEGLKAAVQAYKNAMQAARGERARFYWRLGLARLCVQGAKHDLARVQLEQLEQELQHCGLYRWEPDLTLEVLQLLYACYDVLPQGHGLRERKDEIHRKLCQVDLEAVLE</sequence>
<proteinExistence type="predicted"/>
<name>A0A7Y1QLZ6_9PSED</name>
<dbReference type="GeneID" id="70099732"/>
<protein>
    <submittedName>
        <fullName evidence="2">Type VI secretion system protein TssA</fullName>
    </submittedName>
</protein>
<evidence type="ECO:0000313" key="3">
    <source>
        <dbReference type="Proteomes" id="UP000542111"/>
    </source>
</evidence>
<organism evidence="2 3">
    <name type="scientific">Pseudomonas gessardii</name>
    <dbReference type="NCBI Taxonomy" id="78544"/>
    <lineage>
        <taxon>Bacteria</taxon>
        <taxon>Pseudomonadati</taxon>
        <taxon>Pseudomonadota</taxon>
        <taxon>Gammaproteobacteria</taxon>
        <taxon>Pseudomonadales</taxon>
        <taxon>Pseudomonadaceae</taxon>
        <taxon>Pseudomonas</taxon>
    </lineage>
</organism>
<feature type="domain" description="ImpA N-terminal" evidence="1">
    <location>
        <begin position="17"/>
        <end position="127"/>
    </location>
</feature>
<dbReference type="PANTHER" id="PTHR37024:SF5">
    <property type="entry name" value="IMPA N-TERMINAL DOMAIN-CONTAINING PROTEIN"/>
    <property type="match status" value="1"/>
</dbReference>
<evidence type="ECO:0000259" key="1">
    <source>
        <dbReference type="Pfam" id="PF06812"/>
    </source>
</evidence>
<gene>
    <name evidence="2" type="primary">tssA</name>
    <name evidence="2" type="ORF">HBO33_14090</name>
</gene>
<dbReference type="PANTHER" id="PTHR37024">
    <property type="entry name" value="TYPE VI SECRETION SYSTEM DUF2094 AND IMPA-RELATED DOMAIN PROTEIN"/>
    <property type="match status" value="1"/>
</dbReference>
<dbReference type="Proteomes" id="UP000542111">
    <property type="component" value="Unassembled WGS sequence"/>
</dbReference>
<evidence type="ECO:0000313" key="2">
    <source>
        <dbReference type="EMBL" id="NNA96304.1"/>
    </source>
</evidence>
<dbReference type="Pfam" id="PF16989">
    <property type="entry name" value="T6SS_VasJ"/>
    <property type="match status" value="1"/>
</dbReference>
<dbReference type="OrthoDB" id="1522895at2"/>